<gene>
    <name evidence="1" type="ordered locus">Mzhil_0086</name>
</gene>
<dbReference type="KEGG" id="mzh:Mzhil_0086"/>
<reference evidence="1 2" key="1">
    <citation type="submission" date="2010-07" db="EMBL/GenBank/DDBJ databases">
        <title>The complete genome of Methanosalsum zhilinae DSM 4017.</title>
        <authorList>
            <consortium name="US DOE Joint Genome Institute (JGI-PGF)"/>
            <person name="Lucas S."/>
            <person name="Copeland A."/>
            <person name="Lapidus A."/>
            <person name="Glavina del Rio T."/>
            <person name="Dalin E."/>
            <person name="Tice H."/>
            <person name="Bruce D."/>
            <person name="Goodwin L."/>
            <person name="Pitluck S."/>
            <person name="Kyrpides N."/>
            <person name="Mavromatis K."/>
            <person name="Ovchinnikova G."/>
            <person name="Daligault H."/>
            <person name="Detter J.C."/>
            <person name="Han C."/>
            <person name="Tapia R."/>
            <person name="Larimer F."/>
            <person name="Land M."/>
            <person name="Hauser L."/>
            <person name="Markowitz V."/>
            <person name="Cheng J.-F."/>
            <person name="Hugenholtz P."/>
            <person name="Woyke T."/>
            <person name="Wu D."/>
            <person name="Spring S."/>
            <person name="Schueler E."/>
            <person name="Brambilla E."/>
            <person name="Klenk H.-P."/>
            <person name="Eisen J.A."/>
        </authorList>
    </citation>
    <scope>NUCLEOTIDE SEQUENCE [LARGE SCALE GENOMIC DNA]</scope>
    <source>
        <strain evidence="2">DSM 4017 / NBRC 107636 / OCM 62 / WeN5</strain>
    </source>
</reference>
<accession>F7XMV0</accession>
<organism evidence="1 2">
    <name type="scientific">Methanosalsum zhilinae (strain DSM 4017 / NBRC 107636 / OCM 62 / WeN5)</name>
    <name type="common">Methanohalophilus zhilinae</name>
    <dbReference type="NCBI Taxonomy" id="679901"/>
    <lineage>
        <taxon>Archaea</taxon>
        <taxon>Methanobacteriati</taxon>
        <taxon>Methanobacteriota</taxon>
        <taxon>Stenosarchaea group</taxon>
        <taxon>Methanomicrobia</taxon>
        <taxon>Methanosarcinales</taxon>
        <taxon>Methanosarcinaceae</taxon>
        <taxon>Methanosalsum</taxon>
    </lineage>
</organism>
<sequence length="251" mass="28751" precursor="true">MKHTATIILKLLCFIVLILTVPISITTADDAFTLESRIDIENRGLSWKYIEMYEEDRSYLIKQYIDANIGNRDGFVSAWELHKADKVMRQRLHDNIMQDMNVQINKSYDGIYPVNVDAELSHELIGRVSQPSAVRNLYIVEYEFRDFFYKMGSDMSFSGIPGTKVSITMPETIEVTAVNGVENKTITRINRITYITGEFGNKGQITVHYNSTHINSESNSDTLEDDIKIQKPVDIIDTFFKNICTVSVNKQ</sequence>
<dbReference type="HOGENOM" id="CLU_092682_0_0_2"/>
<dbReference type="STRING" id="679901.Mzhil_0086"/>
<evidence type="ECO:0000313" key="2">
    <source>
        <dbReference type="Proteomes" id="UP000006622"/>
    </source>
</evidence>
<keyword evidence="2" id="KW-1185">Reference proteome</keyword>
<evidence type="ECO:0000313" key="1">
    <source>
        <dbReference type="EMBL" id="AEH59967.1"/>
    </source>
</evidence>
<dbReference type="RefSeq" id="WP_013897406.1">
    <property type="nucleotide sequence ID" value="NC_015676.1"/>
</dbReference>
<protein>
    <submittedName>
        <fullName evidence="1">Uncharacterized protein</fullName>
    </submittedName>
</protein>
<dbReference type="GeneID" id="10821678"/>
<proteinExistence type="predicted"/>
<dbReference type="OrthoDB" id="147969at2157"/>
<dbReference type="Proteomes" id="UP000006622">
    <property type="component" value="Chromosome"/>
</dbReference>
<name>F7XMV0_METZD</name>
<dbReference type="AlphaFoldDB" id="F7XMV0"/>
<dbReference type="EMBL" id="CP002101">
    <property type="protein sequence ID" value="AEH59967.1"/>
    <property type="molecule type" value="Genomic_DNA"/>
</dbReference>